<dbReference type="EMBL" id="FOZZ01000019">
    <property type="protein sequence ID" value="SFT18534.1"/>
    <property type="molecule type" value="Genomic_DNA"/>
</dbReference>
<reference evidence="1 2" key="1">
    <citation type="submission" date="2016-10" db="EMBL/GenBank/DDBJ databases">
        <authorList>
            <person name="de Groot N.N."/>
        </authorList>
    </citation>
    <scope>NUCLEOTIDE SEQUENCE [LARGE SCALE GENOMIC DNA]</scope>
    <source>
        <strain evidence="1 2">DSM 22789</strain>
    </source>
</reference>
<evidence type="ECO:0000313" key="1">
    <source>
        <dbReference type="EMBL" id="SFT18534.1"/>
    </source>
</evidence>
<name>A0A1I6VYQ9_9SPHI</name>
<dbReference type="Proteomes" id="UP000198785">
    <property type="component" value="Unassembled WGS sequence"/>
</dbReference>
<proteinExistence type="predicted"/>
<keyword evidence="2" id="KW-1185">Reference proteome</keyword>
<protein>
    <submittedName>
        <fullName evidence="1">Uncharacterized protein</fullName>
    </submittedName>
</protein>
<organism evidence="1 2">
    <name type="scientific">Sphingobacterium wenxiniae</name>
    <dbReference type="NCBI Taxonomy" id="683125"/>
    <lineage>
        <taxon>Bacteria</taxon>
        <taxon>Pseudomonadati</taxon>
        <taxon>Bacteroidota</taxon>
        <taxon>Sphingobacteriia</taxon>
        <taxon>Sphingobacteriales</taxon>
        <taxon>Sphingobacteriaceae</taxon>
        <taxon>Sphingobacterium</taxon>
    </lineage>
</organism>
<dbReference type="AlphaFoldDB" id="A0A1I6VYQ9"/>
<gene>
    <name evidence="1" type="ORF">SAMN05660206_11941</name>
</gene>
<accession>A0A1I6VYQ9</accession>
<dbReference type="OrthoDB" id="9860266at2"/>
<dbReference type="RefSeq" id="WP_139227633.1">
    <property type="nucleotide sequence ID" value="NZ_FOZZ01000019.1"/>
</dbReference>
<evidence type="ECO:0000313" key="2">
    <source>
        <dbReference type="Proteomes" id="UP000198785"/>
    </source>
</evidence>
<sequence length="173" mass="19730">MKGMTKIEMKQSRIHRGWIISVVAICCCVLMLLGEAKGQDNAAVTPAVQQKSQEDLQAIQNFLSSPPTTMLKSKGMKVMSQKDNSSGEEELPNWLKELKTKSKEEAMLQILIMKNELFQLNQDMPVRRKRLNVESFIGFLGSVLNNEDFSRLKNNEELLKQLDLFVEETPENQ</sequence>
<dbReference type="STRING" id="683125.SAMN05660206_11941"/>